<evidence type="ECO:0000313" key="3">
    <source>
        <dbReference type="Proteomes" id="UP001075354"/>
    </source>
</evidence>
<proteinExistence type="predicted"/>
<accession>A0AAV7Y1S4</accession>
<dbReference type="AlphaFoldDB" id="A0AAV7Y1S4"/>
<organism evidence="2 3">
    <name type="scientific">Megalurothrips usitatus</name>
    <name type="common">bean blossom thrips</name>
    <dbReference type="NCBI Taxonomy" id="439358"/>
    <lineage>
        <taxon>Eukaryota</taxon>
        <taxon>Metazoa</taxon>
        <taxon>Ecdysozoa</taxon>
        <taxon>Arthropoda</taxon>
        <taxon>Hexapoda</taxon>
        <taxon>Insecta</taxon>
        <taxon>Pterygota</taxon>
        <taxon>Neoptera</taxon>
        <taxon>Paraneoptera</taxon>
        <taxon>Thysanoptera</taxon>
        <taxon>Terebrantia</taxon>
        <taxon>Thripoidea</taxon>
        <taxon>Thripidae</taxon>
        <taxon>Megalurothrips</taxon>
    </lineage>
</organism>
<sequence length="610" mass="69507">MEGLKEQPHQVLVTKETSSPEVDTSADGRPEGTTPSSSRDQDEAESAGCFNMGTEVFQEAEETYYDAYEEHDHAIHLLAHPHDELEPEPEQEPEIPSVAIPHESPQLYEVQNRKVRTKLNDPLTPVYKSFVENGGILSHWQNISITIATDGSPIFESACNTMYPVQSRINEFPLNIRFDTRNCMVVAVWFGKHDPEMTALLQPVVEEIKRLYETGFKWNHQGEIVTTRVVPLNSVLDSVCKPKVQQMSQFYGYYGCNYCEHPGVKIPEHPQPRYIVPDTEENCVMNENFECEYSVEWEDPKTHDTEEVNVKDRSNRHIRRVMKNIQRGNARPPVKGVVGCSPLIPLLMFNLVFGFCVDYMHAVLLGVCKLVTTLQVQTKSNGLPFYLGNKIHLVNQRMAKIAPPSSISRRPRSLNKIHLWKANEWRAYLLYYSLSCLVGILPVNYVKHHSLLVSAIYILLQDKITIDELKQAALYLRTYVIDFQRLYGEVHMNFNVHLLLHIRRCTKMFGPIFTFLAFCFESGNGNLVKLVKGTRFGVSQIARKYSSYSCIPEIVSLYTVSPQAIDFCDELLSFTRSKMSIKVGSVTLLGDMKRIPLSDEEEAAFCAANL</sequence>
<feature type="region of interest" description="Disordered" evidence="1">
    <location>
        <begin position="1"/>
        <end position="47"/>
    </location>
</feature>
<evidence type="ECO:0000313" key="2">
    <source>
        <dbReference type="EMBL" id="KAJ1530204.1"/>
    </source>
</evidence>
<dbReference type="Proteomes" id="UP001075354">
    <property type="component" value="Chromosome 2"/>
</dbReference>
<dbReference type="EMBL" id="JAPTSV010000002">
    <property type="protein sequence ID" value="KAJ1530204.1"/>
    <property type="molecule type" value="Genomic_DNA"/>
</dbReference>
<evidence type="ECO:0000256" key="1">
    <source>
        <dbReference type="SAM" id="MobiDB-lite"/>
    </source>
</evidence>
<keyword evidence="3" id="KW-1185">Reference proteome</keyword>
<evidence type="ECO:0008006" key="4">
    <source>
        <dbReference type="Google" id="ProtNLM"/>
    </source>
</evidence>
<dbReference type="PANTHER" id="PTHR46579:SF1">
    <property type="entry name" value="F5_8 TYPE C DOMAIN-CONTAINING PROTEIN"/>
    <property type="match status" value="1"/>
</dbReference>
<name>A0AAV7Y1S4_9NEOP</name>
<reference evidence="2" key="1">
    <citation type="submission" date="2022-12" db="EMBL/GenBank/DDBJ databases">
        <title>Chromosome-level genome assembly of the bean flower thrips Megalurothrips usitatus.</title>
        <authorList>
            <person name="Ma L."/>
            <person name="Liu Q."/>
            <person name="Li H."/>
            <person name="Cai W."/>
        </authorList>
    </citation>
    <scope>NUCLEOTIDE SEQUENCE</scope>
    <source>
        <strain evidence="2">Cailab_2022a</strain>
    </source>
</reference>
<gene>
    <name evidence="2" type="ORF">ONE63_005131</name>
</gene>
<dbReference type="PANTHER" id="PTHR46579">
    <property type="entry name" value="F5/8 TYPE C DOMAIN-CONTAINING PROTEIN-RELATED"/>
    <property type="match status" value="1"/>
</dbReference>
<protein>
    <recommendedName>
        <fullName evidence="4">Transposase domain-containing protein</fullName>
    </recommendedName>
</protein>
<comment type="caution">
    <text evidence="2">The sequence shown here is derived from an EMBL/GenBank/DDBJ whole genome shotgun (WGS) entry which is preliminary data.</text>
</comment>